<dbReference type="InterPro" id="IPR013525">
    <property type="entry name" value="ABC2_TM"/>
</dbReference>
<feature type="transmembrane region" description="Helical" evidence="5">
    <location>
        <begin position="149"/>
        <end position="172"/>
    </location>
</feature>
<sequence>MKFKEYLTMPKVNSGAFQVWSRNFLYFKKTWLVSFFWIVLEPVIYLGAMGFGLGAFVNNMGGMSYIEFFFPALLATTAMLVAFFEGTYANYSKLTHQKTYATIMLTRVGPEEIVAGELLWAATKGVFGVLGVTLVAMFFGLIDTYRIIFALPVLFLLSGLFSCIGMILTSYARNYDSFIYATSGLIVPMSLLSGTYFPLEQLPTVLRYIAYLFPLTHGVAAVRAILHQGFGVWVFVHILILILATWICMNISFVRIRKKLLK</sequence>
<accession>A0A150WCB8</accession>
<dbReference type="PRINTS" id="PR00164">
    <property type="entry name" value="ABC2TRNSPORT"/>
</dbReference>
<keyword evidence="3 5" id="KW-1133">Transmembrane helix</keyword>
<reference evidence="7 8" key="1">
    <citation type="submission" date="2016-03" db="EMBL/GenBank/DDBJ databases">
        <authorList>
            <person name="Ploux O."/>
        </authorList>
    </citation>
    <scope>NUCLEOTIDE SEQUENCE [LARGE SCALE GENOMIC DNA]</scope>
    <source>
        <strain evidence="7 8">BER2</strain>
    </source>
</reference>
<keyword evidence="2 5" id="KW-0812">Transmembrane</keyword>
<evidence type="ECO:0000313" key="7">
    <source>
        <dbReference type="EMBL" id="KYG60705.1"/>
    </source>
</evidence>
<evidence type="ECO:0000256" key="2">
    <source>
        <dbReference type="ARBA" id="ARBA00022692"/>
    </source>
</evidence>
<evidence type="ECO:0000256" key="3">
    <source>
        <dbReference type="ARBA" id="ARBA00022989"/>
    </source>
</evidence>
<comment type="caution">
    <text evidence="7">The sequence shown here is derived from an EMBL/GenBank/DDBJ whole genome shotgun (WGS) entry which is preliminary data.</text>
</comment>
<dbReference type="PIRSF" id="PIRSF006648">
    <property type="entry name" value="DrrB"/>
    <property type="match status" value="1"/>
</dbReference>
<evidence type="ECO:0000256" key="5">
    <source>
        <dbReference type="RuleBase" id="RU361157"/>
    </source>
</evidence>
<evidence type="ECO:0000259" key="6">
    <source>
        <dbReference type="PROSITE" id="PS51012"/>
    </source>
</evidence>
<dbReference type="InterPro" id="IPR047817">
    <property type="entry name" value="ABC2_TM_bact-type"/>
</dbReference>
<name>A0A150WCB8_BDEBC</name>
<feature type="transmembrane region" description="Helical" evidence="5">
    <location>
        <begin position="178"/>
        <end position="197"/>
    </location>
</feature>
<feature type="transmembrane region" description="Helical" evidence="5">
    <location>
        <begin position="118"/>
        <end position="142"/>
    </location>
</feature>
<comment type="similarity">
    <text evidence="5">Belongs to the ABC-2 integral membrane protein family.</text>
</comment>
<gene>
    <name evidence="7" type="ORF">AZI85_11975</name>
</gene>
<evidence type="ECO:0000313" key="8">
    <source>
        <dbReference type="Proteomes" id="UP000075391"/>
    </source>
</evidence>
<dbReference type="PANTHER" id="PTHR43229">
    <property type="entry name" value="NODULATION PROTEIN J"/>
    <property type="match status" value="1"/>
</dbReference>
<feature type="transmembrane region" description="Helical" evidence="5">
    <location>
        <begin position="65"/>
        <end position="84"/>
    </location>
</feature>
<dbReference type="InterPro" id="IPR051784">
    <property type="entry name" value="Nod_factor_ABC_transporter"/>
</dbReference>
<dbReference type="PANTHER" id="PTHR43229:SF2">
    <property type="entry name" value="NODULATION PROTEIN J"/>
    <property type="match status" value="1"/>
</dbReference>
<keyword evidence="5" id="KW-1003">Cell membrane</keyword>
<organism evidence="7 8">
    <name type="scientific">Bdellovibrio bacteriovorus</name>
    <dbReference type="NCBI Taxonomy" id="959"/>
    <lineage>
        <taxon>Bacteria</taxon>
        <taxon>Pseudomonadati</taxon>
        <taxon>Bdellovibrionota</taxon>
        <taxon>Bdellovibrionia</taxon>
        <taxon>Bdellovibrionales</taxon>
        <taxon>Pseudobdellovibrionaceae</taxon>
        <taxon>Bdellovibrio</taxon>
    </lineage>
</organism>
<protein>
    <recommendedName>
        <fullName evidence="5">Transport permease protein</fullName>
    </recommendedName>
</protein>
<feature type="transmembrane region" description="Helical" evidence="5">
    <location>
        <begin position="209"/>
        <end position="226"/>
    </location>
</feature>
<dbReference type="AlphaFoldDB" id="A0A150WCB8"/>
<feature type="transmembrane region" description="Helical" evidence="5">
    <location>
        <begin position="232"/>
        <end position="254"/>
    </location>
</feature>
<dbReference type="GO" id="GO:0043190">
    <property type="term" value="C:ATP-binding cassette (ABC) transporter complex"/>
    <property type="evidence" value="ECO:0007669"/>
    <property type="project" value="InterPro"/>
</dbReference>
<dbReference type="OrthoDB" id="5290238at2"/>
<dbReference type="RefSeq" id="WP_063244967.1">
    <property type="nucleotide sequence ID" value="NZ_CP168967.1"/>
</dbReference>
<feature type="domain" description="ABC transmembrane type-2" evidence="6">
    <location>
        <begin position="33"/>
        <end position="259"/>
    </location>
</feature>
<keyword evidence="5" id="KW-0813">Transport</keyword>
<dbReference type="Proteomes" id="UP000075391">
    <property type="component" value="Unassembled WGS sequence"/>
</dbReference>
<dbReference type="Pfam" id="PF01061">
    <property type="entry name" value="ABC2_membrane"/>
    <property type="match status" value="1"/>
</dbReference>
<evidence type="ECO:0000256" key="4">
    <source>
        <dbReference type="ARBA" id="ARBA00023136"/>
    </source>
</evidence>
<comment type="subcellular location">
    <subcellularLocation>
        <location evidence="5">Cell membrane</location>
        <topology evidence="5">Multi-pass membrane protein</topology>
    </subcellularLocation>
    <subcellularLocation>
        <location evidence="1">Membrane</location>
        <topology evidence="1">Multi-pass membrane protein</topology>
    </subcellularLocation>
</comment>
<dbReference type="EMBL" id="LUKF01000019">
    <property type="protein sequence ID" value="KYG60705.1"/>
    <property type="molecule type" value="Genomic_DNA"/>
</dbReference>
<feature type="transmembrane region" description="Helical" evidence="5">
    <location>
        <begin position="31"/>
        <end position="53"/>
    </location>
</feature>
<keyword evidence="4 5" id="KW-0472">Membrane</keyword>
<dbReference type="GO" id="GO:0140359">
    <property type="term" value="F:ABC-type transporter activity"/>
    <property type="evidence" value="ECO:0007669"/>
    <property type="project" value="InterPro"/>
</dbReference>
<proteinExistence type="inferred from homology"/>
<dbReference type="PROSITE" id="PS51012">
    <property type="entry name" value="ABC_TM2"/>
    <property type="match status" value="1"/>
</dbReference>
<dbReference type="InterPro" id="IPR000412">
    <property type="entry name" value="ABC_2_transport"/>
</dbReference>
<evidence type="ECO:0000256" key="1">
    <source>
        <dbReference type="ARBA" id="ARBA00004141"/>
    </source>
</evidence>